<evidence type="ECO:0000256" key="2">
    <source>
        <dbReference type="ARBA" id="ARBA00023015"/>
    </source>
</evidence>
<dbReference type="PANTHER" id="PTHR31845:SF21">
    <property type="entry name" value="REGULATORY PROTEIN LEU3"/>
    <property type="match status" value="1"/>
</dbReference>
<dbReference type="InterPro" id="IPR001138">
    <property type="entry name" value="Zn2Cys6_DnaBD"/>
</dbReference>
<dbReference type="CDD" id="cd00067">
    <property type="entry name" value="GAL4"/>
    <property type="match status" value="1"/>
</dbReference>
<evidence type="ECO:0000256" key="1">
    <source>
        <dbReference type="ARBA" id="ARBA00004123"/>
    </source>
</evidence>
<feature type="domain" description="Zn(2)-C6 fungal-type" evidence="7">
    <location>
        <begin position="26"/>
        <end position="59"/>
    </location>
</feature>
<feature type="compositionally biased region" description="Polar residues" evidence="6">
    <location>
        <begin position="145"/>
        <end position="154"/>
    </location>
</feature>
<keyword evidence="3" id="KW-0238">DNA-binding</keyword>
<dbReference type="Pfam" id="PF00172">
    <property type="entry name" value="Zn_clus"/>
    <property type="match status" value="1"/>
</dbReference>
<evidence type="ECO:0000256" key="6">
    <source>
        <dbReference type="SAM" id="MobiDB-lite"/>
    </source>
</evidence>
<dbReference type="PANTHER" id="PTHR31845">
    <property type="entry name" value="FINGER DOMAIN PROTEIN, PUTATIVE-RELATED"/>
    <property type="match status" value="1"/>
</dbReference>
<dbReference type="Gene3D" id="4.10.240.10">
    <property type="entry name" value="Zn(2)-C6 fungal-type DNA-binding domain"/>
    <property type="match status" value="1"/>
</dbReference>
<evidence type="ECO:0000256" key="4">
    <source>
        <dbReference type="ARBA" id="ARBA00023163"/>
    </source>
</evidence>
<dbReference type="SUPFAM" id="SSF57701">
    <property type="entry name" value="Zn2/Cys6 DNA-binding domain"/>
    <property type="match status" value="1"/>
</dbReference>
<dbReference type="PROSITE" id="PS00463">
    <property type="entry name" value="ZN2_CY6_FUNGAL_1"/>
    <property type="match status" value="1"/>
</dbReference>
<keyword evidence="9" id="KW-1185">Reference proteome</keyword>
<evidence type="ECO:0000259" key="7">
    <source>
        <dbReference type="PROSITE" id="PS50048"/>
    </source>
</evidence>
<feature type="compositionally biased region" description="Low complexity" evidence="6">
    <location>
        <begin position="125"/>
        <end position="138"/>
    </location>
</feature>
<comment type="caution">
    <text evidence="8">The sequence shown here is derived from an EMBL/GenBank/DDBJ whole genome shotgun (WGS) entry which is preliminary data.</text>
</comment>
<evidence type="ECO:0000313" key="9">
    <source>
        <dbReference type="Proteomes" id="UP001586593"/>
    </source>
</evidence>
<proteinExistence type="predicted"/>
<evidence type="ECO:0000256" key="3">
    <source>
        <dbReference type="ARBA" id="ARBA00023125"/>
    </source>
</evidence>
<name>A0ABR3Y4F0_9PEZI</name>
<dbReference type="EMBL" id="JAZHXJ010000012">
    <property type="protein sequence ID" value="KAL1882776.1"/>
    <property type="molecule type" value="Genomic_DNA"/>
</dbReference>
<feature type="region of interest" description="Disordered" evidence="6">
    <location>
        <begin position="125"/>
        <end position="160"/>
    </location>
</feature>
<keyword evidence="5" id="KW-0539">Nucleus</keyword>
<dbReference type="PROSITE" id="PS50048">
    <property type="entry name" value="ZN2_CY6_FUNGAL_2"/>
    <property type="match status" value="1"/>
</dbReference>
<accession>A0ABR3Y4F0</accession>
<organism evidence="8 9">
    <name type="scientific">Phialemonium thermophilum</name>
    <dbReference type="NCBI Taxonomy" id="223376"/>
    <lineage>
        <taxon>Eukaryota</taxon>
        <taxon>Fungi</taxon>
        <taxon>Dikarya</taxon>
        <taxon>Ascomycota</taxon>
        <taxon>Pezizomycotina</taxon>
        <taxon>Sordariomycetes</taxon>
        <taxon>Sordariomycetidae</taxon>
        <taxon>Cephalothecales</taxon>
        <taxon>Cephalothecaceae</taxon>
        <taxon>Phialemonium</taxon>
    </lineage>
</organism>
<dbReference type="Proteomes" id="UP001586593">
    <property type="component" value="Unassembled WGS sequence"/>
</dbReference>
<evidence type="ECO:0000256" key="5">
    <source>
        <dbReference type="ARBA" id="ARBA00023242"/>
    </source>
</evidence>
<feature type="region of interest" description="Disordered" evidence="6">
    <location>
        <begin position="579"/>
        <end position="606"/>
    </location>
</feature>
<dbReference type="InterPro" id="IPR036864">
    <property type="entry name" value="Zn2-C6_fun-type_DNA-bd_sf"/>
</dbReference>
<keyword evidence="4" id="KW-0804">Transcription</keyword>
<evidence type="ECO:0000313" key="8">
    <source>
        <dbReference type="EMBL" id="KAL1882776.1"/>
    </source>
</evidence>
<gene>
    <name evidence="8" type="ORF">VTK73DRAFT_901</name>
</gene>
<keyword evidence="2" id="KW-0805">Transcription regulation</keyword>
<sequence length="638" mass="70225">MAQPDSPTPATVSDSSAPTRIRRNVACVRCRDAKVKCNASVNPGQPCVRCSKLNLPCVVDKSHKRTTKRSKLEELAAEVRTIKEAVSPRSRSDTLLEGSSVAVPQLPTSRLDLYARLPSNPIASALPSSSSASEPAVSGDLPALTPQSYTTPSASAGLPTQPRALGSRVFSAEDIDYYFTRFFEHFHPHLPIVRTRNPDECYKSAPVLFWAILTVTCRRYGKGDGVFQFLVEKIPSEIWAAVAQPPLRPPTINAILLIATWPLPTIRFMSDPSHIFASIALNSCYTIGLHTGRGAHPEFNAPLYNIQTTDEEATYTWAASNIIYQRVSSYLGCPSTTPVFGKALDSVLDGTGHCSVPRSFVVHLETARFSSRLSRTAIACLEDTPGISHHVVSQMEEEFIKLNRLLYPDNPDVDNFTMLMTLLDLQLLYLMPLPGFSDETLKRNVIKCYNTAENLVRLALKLEREAGFLTHAPHFVFRALLAASCVCISFFLSPTGRSIGVEAGESLIDEVIVAMRTCSVQEGDLAGRATNMMERYWSVRHHFSNTDVWKLGLSSFTHRLGASLVFDCIRKWKTEVEHVRSSGPAGPSGQDVALPPPGAMTGPYNPGLGAADSLQRIDWNAFMEDFDWSFTSNYLNVP</sequence>
<reference evidence="8 9" key="1">
    <citation type="journal article" date="2024" name="Commun. Biol.">
        <title>Comparative genomic analysis of thermophilic fungi reveals convergent evolutionary adaptations and gene losses.</title>
        <authorList>
            <person name="Steindorff A.S."/>
            <person name="Aguilar-Pontes M.V."/>
            <person name="Robinson A.J."/>
            <person name="Andreopoulos B."/>
            <person name="LaButti K."/>
            <person name="Kuo A."/>
            <person name="Mondo S."/>
            <person name="Riley R."/>
            <person name="Otillar R."/>
            <person name="Haridas S."/>
            <person name="Lipzen A."/>
            <person name="Grimwood J."/>
            <person name="Schmutz J."/>
            <person name="Clum A."/>
            <person name="Reid I.D."/>
            <person name="Moisan M.C."/>
            <person name="Butler G."/>
            <person name="Nguyen T.T.M."/>
            <person name="Dewar K."/>
            <person name="Conant G."/>
            <person name="Drula E."/>
            <person name="Henrissat B."/>
            <person name="Hansel C."/>
            <person name="Singer S."/>
            <person name="Hutchinson M.I."/>
            <person name="de Vries R.P."/>
            <person name="Natvig D.O."/>
            <person name="Powell A.J."/>
            <person name="Tsang A."/>
            <person name="Grigoriev I.V."/>
        </authorList>
    </citation>
    <scope>NUCLEOTIDE SEQUENCE [LARGE SCALE GENOMIC DNA]</scope>
    <source>
        <strain evidence="8 9">ATCC 24622</strain>
    </source>
</reference>
<dbReference type="InterPro" id="IPR051089">
    <property type="entry name" value="prtT"/>
</dbReference>
<protein>
    <recommendedName>
        <fullName evidence="7">Zn(2)-C6 fungal-type domain-containing protein</fullName>
    </recommendedName>
</protein>
<dbReference type="SMART" id="SM00066">
    <property type="entry name" value="GAL4"/>
    <property type="match status" value="1"/>
</dbReference>
<dbReference type="CDD" id="cd12148">
    <property type="entry name" value="fungal_TF_MHR"/>
    <property type="match status" value="1"/>
</dbReference>
<comment type="subcellular location">
    <subcellularLocation>
        <location evidence="1">Nucleus</location>
    </subcellularLocation>
</comment>